<comment type="caution">
    <text evidence="1">The sequence shown here is derived from an EMBL/GenBank/DDBJ whole genome shotgun (WGS) entry which is preliminary data.</text>
</comment>
<proteinExistence type="predicted"/>
<keyword evidence="2" id="KW-1185">Reference proteome</keyword>
<dbReference type="EMBL" id="JASCZI010151083">
    <property type="protein sequence ID" value="MED6168976.1"/>
    <property type="molecule type" value="Genomic_DNA"/>
</dbReference>
<sequence>MATLSQTILGKVQCEEVRSMGFGALLNIPYCASNHDYKMLSTFDGYSFSNYIRKGAMRRSLIYGVWSFIEYPILCFKS</sequence>
<reference evidence="1 2" key="1">
    <citation type="journal article" date="2023" name="Plants (Basel)">
        <title>Bridging the Gap: Combining Genomics and Transcriptomics Approaches to Understand Stylosanthes scabra, an Orphan Legume from the Brazilian Caatinga.</title>
        <authorList>
            <person name="Ferreira-Neto J.R.C."/>
            <person name="da Silva M.D."/>
            <person name="Binneck E."/>
            <person name="de Melo N.F."/>
            <person name="da Silva R.H."/>
            <person name="de Melo A.L.T.M."/>
            <person name="Pandolfi V."/>
            <person name="Bustamante F.O."/>
            <person name="Brasileiro-Vidal A.C."/>
            <person name="Benko-Iseppon A.M."/>
        </authorList>
    </citation>
    <scope>NUCLEOTIDE SEQUENCE [LARGE SCALE GENOMIC DNA]</scope>
    <source>
        <tissue evidence="1">Leaves</tissue>
    </source>
</reference>
<accession>A0ABU6V5Q0</accession>
<name>A0ABU6V5Q0_9FABA</name>
<gene>
    <name evidence="1" type="ORF">PIB30_016896</name>
</gene>
<evidence type="ECO:0000313" key="2">
    <source>
        <dbReference type="Proteomes" id="UP001341840"/>
    </source>
</evidence>
<evidence type="ECO:0000313" key="1">
    <source>
        <dbReference type="EMBL" id="MED6168976.1"/>
    </source>
</evidence>
<dbReference type="Proteomes" id="UP001341840">
    <property type="component" value="Unassembled WGS sequence"/>
</dbReference>
<protein>
    <submittedName>
        <fullName evidence="1">Uncharacterized protein</fullName>
    </submittedName>
</protein>
<organism evidence="1 2">
    <name type="scientific">Stylosanthes scabra</name>
    <dbReference type="NCBI Taxonomy" id="79078"/>
    <lineage>
        <taxon>Eukaryota</taxon>
        <taxon>Viridiplantae</taxon>
        <taxon>Streptophyta</taxon>
        <taxon>Embryophyta</taxon>
        <taxon>Tracheophyta</taxon>
        <taxon>Spermatophyta</taxon>
        <taxon>Magnoliopsida</taxon>
        <taxon>eudicotyledons</taxon>
        <taxon>Gunneridae</taxon>
        <taxon>Pentapetalae</taxon>
        <taxon>rosids</taxon>
        <taxon>fabids</taxon>
        <taxon>Fabales</taxon>
        <taxon>Fabaceae</taxon>
        <taxon>Papilionoideae</taxon>
        <taxon>50 kb inversion clade</taxon>
        <taxon>dalbergioids sensu lato</taxon>
        <taxon>Dalbergieae</taxon>
        <taxon>Pterocarpus clade</taxon>
        <taxon>Stylosanthes</taxon>
    </lineage>
</organism>